<dbReference type="Proteomes" id="UP000826234">
    <property type="component" value="Unassembled WGS sequence"/>
</dbReference>
<keyword evidence="3" id="KW-1185">Reference proteome</keyword>
<sequence length="95" mass="10273">MLAGVETFSPRGKLTSLKSTPGSWTTSGKLTPKPKVPVEGPGFRRTSSISSISSTQSDQSICSNNYILAICINVMVFGDQLDKESDLFTQLMEQV</sequence>
<proteinExistence type="predicted"/>
<name>A0ABQ7SFR5_PHRPL</name>
<evidence type="ECO:0000313" key="3">
    <source>
        <dbReference type="Proteomes" id="UP000826234"/>
    </source>
</evidence>
<comment type="caution">
    <text evidence="2">The sequence shown here is derived from an EMBL/GenBank/DDBJ whole genome shotgun (WGS) entry which is preliminary data.</text>
</comment>
<dbReference type="EMBL" id="JAIPUX010005290">
    <property type="protein sequence ID" value="KAH0616164.1"/>
    <property type="molecule type" value="Genomic_DNA"/>
</dbReference>
<gene>
    <name evidence="2" type="ORF">JD844_027084</name>
</gene>
<organism evidence="2 3">
    <name type="scientific">Phrynosoma platyrhinos</name>
    <name type="common">Desert horned lizard</name>
    <dbReference type="NCBI Taxonomy" id="52577"/>
    <lineage>
        <taxon>Eukaryota</taxon>
        <taxon>Metazoa</taxon>
        <taxon>Chordata</taxon>
        <taxon>Craniata</taxon>
        <taxon>Vertebrata</taxon>
        <taxon>Euteleostomi</taxon>
        <taxon>Lepidosauria</taxon>
        <taxon>Squamata</taxon>
        <taxon>Bifurcata</taxon>
        <taxon>Unidentata</taxon>
        <taxon>Episquamata</taxon>
        <taxon>Toxicofera</taxon>
        <taxon>Iguania</taxon>
        <taxon>Phrynosomatidae</taxon>
        <taxon>Phrynosomatinae</taxon>
        <taxon>Phrynosoma</taxon>
    </lineage>
</organism>
<protein>
    <submittedName>
        <fullName evidence="2">Uncharacterized protein</fullName>
    </submittedName>
</protein>
<reference evidence="2 3" key="1">
    <citation type="journal article" date="2022" name="Gigascience">
        <title>A chromosome-level genome assembly and annotation of the desert horned lizard, Phrynosoma platyrhinos, provides insight into chromosomal rearrangements among reptiles.</title>
        <authorList>
            <person name="Koochekian N."/>
            <person name="Ascanio A."/>
            <person name="Farleigh K."/>
            <person name="Card D.C."/>
            <person name="Schield D.R."/>
            <person name="Castoe T.A."/>
            <person name="Jezkova T."/>
        </authorList>
    </citation>
    <scope>NUCLEOTIDE SEQUENCE [LARGE SCALE GENOMIC DNA]</scope>
    <source>
        <strain evidence="2">NK-2021</strain>
    </source>
</reference>
<accession>A0ABQ7SFR5</accession>
<evidence type="ECO:0000313" key="2">
    <source>
        <dbReference type="EMBL" id="KAH0616164.1"/>
    </source>
</evidence>
<feature type="compositionally biased region" description="Low complexity" evidence="1">
    <location>
        <begin position="46"/>
        <end position="56"/>
    </location>
</feature>
<feature type="region of interest" description="Disordered" evidence="1">
    <location>
        <begin position="1"/>
        <end position="56"/>
    </location>
</feature>
<feature type="compositionally biased region" description="Polar residues" evidence="1">
    <location>
        <begin position="16"/>
        <end position="29"/>
    </location>
</feature>
<evidence type="ECO:0000256" key="1">
    <source>
        <dbReference type="SAM" id="MobiDB-lite"/>
    </source>
</evidence>